<comment type="caution">
    <text evidence="2">The sequence shown here is derived from an EMBL/GenBank/DDBJ whole genome shotgun (WGS) entry which is preliminary data.</text>
</comment>
<evidence type="ECO:0000256" key="1">
    <source>
        <dbReference type="SAM" id="MobiDB-lite"/>
    </source>
</evidence>
<gene>
    <name evidence="2" type="ORF">CDAR_298561</name>
</gene>
<keyword evidence="3" id="KW-1185">Reference proteome</keyword>
<name>A0AAV4TJP8_9ARAC</name>
<evidence type="ECO:0000313" key="3">
    <source>
        <dbReference type="Proteomes" id="UP001054837"/>
    </source>
</evidence>
<feature type="region of interest" description="Disordered" evidence="1">
    <location>
        <begin position="66"/>
        <end position="89"/>
    </location>
</feature>
<proteinExistence type="predicted"/>
<dbReference type="AlphaFoldDB" id="A0AAV4TJP8"/>
<protein>
    <submittedName>
        <fullName evidence="2">Uncharacterized protein</fullName>
    </submittedName>
</protein>
<reference evidence="2 3" key="1">
    <citation type="submission" date="2021-06" db="EMBL/GenBank/DDBJ databases">
        <title>Caerostris darwini draft genome.</title>
        <authorList>
            <person name="Kono N."/>
            <person name="Arakawa K."/>
        </authorList>
    </citation>
    <scope>NUCLEOTIDE SEQUENCE [LARGE SCALE GENOMIC DNA]</scope>
</reference>
<feature type="region of interest" description="Disordered" evidence="1">
    <location>
        <begin position="1"/>
        <end position="29"/>
    </location>
</feature>
<feature type="compositionally biased region" description="Polar residues" evidence="1">
    <location>
        <begin position="75"/>
        <end position="89"/>
    </location>
</feature>
<dbReference type="Proteomes" id="UP001054837">
    <property type="component" value="Unassembled WGS sequence"/>
</dbReference>
<evidence type="ECO:0000313" key="2">
    <source>
        <dbReference type="EMBL" id="GIY45152.1"/>
    </source>
</evidence>
<sequence>MSTENHETSISGNSSFELEEEEDNTNCKSDISRDIRHKLHAVEHGIHVNMPLKADKEVFAITFDRKNSADRSHASKTTTSFPNSFENEL</sequence>
<dbReference type="EMBL" id="BPLQ01009592">
    <property type="protein sequence ID" value="GIY45152.1"/>
    <property type="molecule type" value="Genomic_DNA"/>
</dbReference>
<organism evidence="2 3">
    <name type="scientific">Caerostris darwini</name>
    <dbReference type="NCBI Taxonomy" id="1538125"/>
    <lineage>
        <taxon>Eukaryota</taxon>
        <taxon>Metazoa</taxon>
        <taxon>Ecdysozoa</taxon>
        <taxon>Arthropoda</taxon>
        <taxon>Chelicerata</taxon>
        <taxon>Arachnida</taxon>
        <taxon>Araneae</taxon>
        <taxon>Araneomorphae</taxon>
        <taxon>Entelegynae</taxon>
        <taxon>Araneoidea</taxon>
        <taxon>Araneidae</taxon>
        <taxon>Caerostris</taxon>
    </lineage>
</organism>
<accession>A0AAV4TJP8</accession>